<dbReference type="STRING" id="67767.A0A0J7MNZ1"/>
<gene>
    <name evidence="2" type="ORF">RF55_23371</name>
</gene>
<dbReference type="InterPro" id="IPR014031">
    <property type="entry name" value="Ketoacyl_synth_C"/>
</dbReference>
<dbReference type="PANTHER" id="PTHR43775">
    <property type="entry name" value="FATTY ACID SYNTHASE"/>
    <property type="match status" value="1"/>
</dbReference>
<keyword evidence="3" id="KW-1185">Reference proteome</keyword>
<dbReference type="Pfam" id="PF02801">
    <property type="entry name" value="Ketoacyl-synt_C"/>
    <property type="match status" value="1"/>
</dbReference>
<reference evidence="2 3" key="1">
    <citation type="submission" date="2015-04" db="EMBL/GenBank/DDBJ databases">
        <title>Lasius niger genome sequencing.</title>
        <authorList>
            <person name="Konorov E.A."/>
            <person name="Nikitin M.A."/>
            <person name="Kirill M.V."/>
            <person name="Chang P."/>
        </authorList>
    </citation>
    <scope>NUCLEOTIDE SEQUENCE [LARGE SCALE GENOMIC DNA]</scope>
    <source>
        <tissue evidence="2">Whole</tissue>
    </source>
</reference>
<feature type="non-terminal residue" evidence="2">
    <location>
        <position position="73"/>
    </location>
</feature>
<accession>A0A0J7MNZ1</accession>
<evidence type="ECO:0000313" key="3">
    <source>
        <dbReference type="Proteomes" id="UP000036403"/>
    </source>
</evidence>
<dbReference type="InterPro" id="IPR020841">
    <property type="entry name" value="PKS_Beta-ketoAc_synthase_dom"/>
</dbReference>
<proteinExistence type="predicted"/>
<dbReference type="PROSITE" id="PS52004">
    <property type="entry name" value="KS3_2"/>
    <property type="match status" value="1"/>
</dbReference>
<dbReference type="Proteomes" id="UP000036403">
    <property type="component" value="Unassembled WGS sequence"/>
</dbReference>
<protein>
    <submittedName>
        <fullName evidence="2">Fatty acid synthase</fullName>
    </submittedName>
</protein>
<dbReference type="InterPro" id="IPR050091">
    <property type="entry name" value="PKS_NRPS_Biosynth_Enz"/>
</dbReference>
<sequence length="73" mass="7940">MLLEEFYEECGISPLKLSYIEAHATGTEAGDPTELRAIDEALCIKRDFPLFLGSVKSNIGHSESASGHCQIAK</sequence>
<dbReference type="PANTHER" id="PTHR43775:SF23">
    <property type="entry name" value="FATTY ACID SYNTHASE 3"/>
    <property type="match status" value="1"/>
</dbReference>
<dbReference type="GO" id="GO:0006633">
    <property type="term" value="P:fatty acid biosynthetic process"/>
    <property type="evidence" value="ECO:0007669"/>
    <property type="project" value="TreeGrafter"/>
</dbReference>
<dbReference type="InterPro" id="IPR016039">
    <property type="entry name" value="Thiolase-like"/>
</dbReference>
<organism evidence="2 3">
    <name type="scientific">Lasius niger</name>
    <name type="common">Black garden ant</name>
    <dbReference type="NCBI Taxonomy" id="67767"/>
    <lineage>
        <taxon>Eukaryota</taxon>
        <taxon>Metazoa</taxon>
        <taxon>Ecdysozoa</taxon>
        <taxon>Arthropoda</taxon>
        <taxon>Hexapoda</taxon>
        <taxon>Insecta</taxon>
        <taxon>Pterygota</taxon>
        <taxon>Neoptera</taxon>
        <taxon>Endopterygota</taxon>
        <taxon>Hymenoptera</taxon>
        <taxon>Apocrita</taxon>
        <taxon>Aculeata</taxon>
        <taxon>Formicoidea</taxon>
        <taxon>Formicidae</taxon>
        <taxon>Formicinae</taxon>
        <taxon>Lasius</taxon>
        <taxon>Lasius</taxon>
    </lineage>
</organism>
<feature type="domain" description="Ketosynthase family 3 (KS3)" evidence="1">
    <location>
        <begin position="1"/>
        <end position="73"/>
    </location>
</feature>
<dbReference type="OrthoDB" id="329835at2759"/>
<dbReference type="Gene3D" id="3.40.47.10">
    <property type="match status" value="1"/>
</dbReference>
<dbReference type="GO" id="GO:0004312">
    <property type="term" value="F:fatty acid synthase activity"/>
    <property type="evidence" value="ECO:0007669"/>
    <property type="project" value="TreeGrafter"/>
</dbReference>
<dbReference type="SUPFAM" id="SSF53901">
    <property type="entry name" value="Thiolase-like"/>
    <property type="match status" value="1"/>
</dbReference>
<dbReference type="PaxDb" id="67767-A0A0J7MNZ1"/>
<evidence type="ECO:0000259" key="1">
    <source>
        <dbReference type="PROSITE" id="PS52004"/>
    </source>
</evidence>
<name>A0A0J7MNZ1_LASNI</name>
<evidence type="ECO:0000313" key="2">
    <source>
        <dbReference type="EMBL" id="KMQ82320.1"/>
    </source>
</evidence>
<dbReference type="AlphaFoldDB" id="A0A0J7MNZ1"/>
<comment type="caution">
    <text evidence="2">The sequence shown here is derived from an EMBL/GenBank/DDBJ whole genome shotgun (WGS) entry which is preliminary data.</text>
</comment>
<dbReference type="EMBL" id="LBMM01026380">
    <property type="protein sequence ID" value="KMQ82320.1"/>
    <property type="molecule type" value="Genomic_DNA"/>
</dbReference>